<feature type="domain" description="Aminoglycoside phosphotransferase" evidence="1">
    <location>
        <begin position="85"/>
        <end position="291"/>
    </location>
</feature>
<sequence>MKSSRTISTKSLPSGPSATFRSSSFFLKNGKNAAFPTPLEIFARSAAQAPSYQDCKERPPVRFEELGLLVKFGSEPKVTIAEGQCLWALWHALPSVPVPEIYGWAQDGNLTYLFMELVSGITLENMWCALSRLERTQICTELQFMLKELRSLRQETGQHFLGHINRDPLSDIVFTNGALPRAGPFTSVKEFHDWLSAMLTSGKGEHWPDIEPTDIPDPYRQYLPDDADVVFTHSDLHPSNIIISQEKPHRVVSVIDWQQSGWYPDYWEFCKAEYTAEPDSEWVQDYIPQFLNQPECVEAFELYAHAFGF</sequence>
<evidence type="ECO:0000313" key="3">
    <source>
        <dbReference type="Proteomes" id="UP000076744"/>
    </source>
</evidence>
<dbReference type="AlphaFoldDB" id="A0A166S9M5"/>
<dbReference type="InterPro" id="IPR011009">
    <property type="entry name" value="Kinase-like_dom_sf"/>
</dbReference>
<dbReference type="OrthoDB" id="5404599at2759"/>
<keyword evidence="2" id="KW-0418">Kinase</keyword>
<dbReference type="PANTHER" id="PTHR21310:SF54">
    <property type="entry name" value="AMINOGLYCOSIDE PHOSPHOTRANSFERASE DOMAIN-CONTAINING PROTEIN"/>
    <property type="match status" value="1"/>
</dbReference>
<dbReference type="RefSeq" id="XP_018699283.1">
    <property type="nucleotide sequence ID" value="XM_018853532.1"/>
</dbReference>
<dbReference type="InterPro" id="IPR002575">
    <property type="entry name" value="Aminoglycoside_PTrfase"/>
</dbReference>
<keyword evidence="2" id="KW-0808">Transferase</keyword>
<dbReference type="Gene3D" id="3.90.1200.10">
    <property type="match status" value="1"/>
</dbReference>
<comment type="caution">
    <text evidence="2">The sequence shown here is derived from an EMBL/GenBank/DDBJ whole genome shotgun (WGS) entry which is preliminary data.</text>
</comment>
<dbReference type="PANTHER" id="PTHR21310">
    <property type="entry name" value="AMINOGLYCOSIDE PHOSPHOTRANSFERASE-RELATED-RELATED"/>
    <property type="match status" value="1"/>
</dbReference>
<proteinExistence type="predicted"/>
<dbReference type="Proteomes" id="UP000076744">
    <property type="component" value="Unassembled WGS sequence"/>
</dbReference>
<dbReference type="STRING" id="1081104.A0A166S9M5"/>
<dbReference type="InterPro" id="IPR051678">
    <property type="entry name" value="AGP_Transferase"/>
</dbReference>
<reference evidence="2 3" key="1">
    <citation type="journal article" date="2016" name="Genome Biol. Evol.">
        <title>Divergent and convergent evolution of fungal pathogenicity.</title>
        <authorList>
            <person name="Shang Y."/>
            <person name="Xiao G."/>
            <person name="Zheng P."/>
            <person name="Cen K."/>
            <person name="Zhan S."/>
            <person name="Wang C."/>
        </authorList>
    </citation>
    <scope>NUCLEOTIDE SEQUENCE [LARGE SCALE GENOMIC DNA]</scope>
    <source>
        <strain evidence="2 3">ARSEF 2679</strain>
    </source>
</reference>
<dbReference type="GeneID" id="30026225"/>
<keyword evidence="3" id="KW-1185">Reference proteome</keyword>
<gene>
    <name evidence="2" type="ORF">ISF_09933</name>
</gene>
<dbReference type="SUPFAM" id="SSF56112">
    <property type="entry name" value="Protein kinase-like (PK-like)"/>
    <property type="match status" value="1"/>
</dbReference>
<accession>A0A166S9M5</accession>
<protein>
    <submittedName>
        <fullName evidence="2">Serine/threonine-protein kinase Sgk2</fullName>
    </submittedName>
</protein>
<organism evidence="2 3">
    <name type="scientific">Cordyceps fumosorosea (strain ARSEF 2679)</name>
    <name type="common">Isaria fumosorosea</name>
    <dbReference type="NCBI Taxonomy" id="1081104"/>
    <lineage>
        <taxon>Eukaryota</taxon>
        <taxon>Fungi</taxon>
        <taxon>Dikarya</taxon>
        <taxon>Ascomycota</taxon>
        <taxon>Pezizomycotina</taxon>
        <taxon>Sordariomycetes</taxon>
        <taxon>Hypocreomycetidae</taxon>
        <taxon>Hypocreales</taxon>
        <taxon>Cordycipitaceae</taxon>
        <taxon>Cordyceps</taxon>
    </lineage>
</organism>
<evidence type="ECO:0000313" key="2">
    <source>
        <dbReference type="EMBL" id="OAA37055.1"/>
    </source>
</evidence>
<dbReference type="Pfam" id="PF01636">
    <property type="entry name" value="APH"/>
    <property type="match status" value="1"/>
</dbReference>
<evidence type="ECO:0000259" key="1">
    <source>
        <dbReference type="Pfam" id="PF01636"/>
    </source>
</evidence>
<dbReference type="EMBL" id="AZHB01000102">
    <property type="protein sequence ID" value="OAA37055.1"/>
    <property type="molecule type" value="Genomic_DNA"/>
</dbReference>
<dbReference type="GO" id="GO:0016301">
    <property type="term" value="F:kinase activity"/>
    <property type="evidence" value="ECO:0007669"/>
    <property type="project" value="UniProtKB-KW"/>
</dbReference>
<name>A0A166S9M5_CORFA</name>